<evidence type="ECO:0000256" key="2">
    <source>
        <dbReference type="SAM" id="Phobius"/>
    </source>
</evidence>
<reference evidence="4" key="2">
    <citation type="journal article" date="2016" name="Int. J. Syst. Evol. Microbiol.">
        <title>Complete genome sequence and cell structure of Limnochorda pilosa, a Gram-negative spore-former within the phylum Firmicutes.</title>
        <authorList>
            <person name="Watanabe M."/>
            <person name="Kojima H."/>
            <person name="Fukui M."/>
        </authorList>
    </citation>
    <scope>NUCLEOTIDE SEQUENCE [LARGE SCALE GENOMIC DNA]</scope>
    <source>
        <strain evidence="4">HC45</strain>
    </source>
</reference>
<keyword evidence="2" id="KW-0472">Membrane</keyword>
<evidence type="ECO:0000256" key="1">
    <source>
        <dbReference type="SAM" id="MobiDB-lite"/>
    </source>
</evidence>
<keyword evidence="2" id="KW-0812">Transmembrane</keyword>
<gene>
    <name evidence="3" type="ORF">LIP_3391</name>
</gene>
<organism evidence="3 4">
    <name type="scientific">Limnochorda pilosa</name>
    <dbReference type="NCBI Taxonomy" id="1555112"/>
    <lineage>
        <taxon>Bacteria</taxon>
        <taxon>Bacillati</taxon>
        <taxon>Bacillota</taxon>
        <taxon>Limnochordia</taxon>
        <taxon>Limnochordales</taxon>
        <taxon>Limnochordaceae</taxon>
        <taxon>Limnochorda</taxon>
    </lineage>
</organism>
<feature type="region of interest" description="Disordered" evidence="1">
    <location>
        <begin position="1"/>
        <end position="24"/>
    </location>
</feature>
<dbReference type="STRING" id="1555112.LIP_3391"/>
<accession>A0A0K2SQ09</accession>
<reference evidence="4" key="1">
    <citation type="submission" date="2015-07" db="EMBL/GenBank/DDBJ databases">
        <title>Complete genome sequence and phylogenetic analysis of Limnochorda pilosa.</title>
        <authorList>
            <person name="Watanabe M."/>
            <person name="Kojima H."/>
            <person name="Fukui M."/>
        </authorList>
    </citation>
    <scope>NUCLEOTIDE SEQUENCE [LARGE SCALE GENOMIC DNA]</scope>
    <source>
        <strain evidence="4">HC45</strain>
    </source>
</reference>
<evidence type="ECO:0000313" key="4">
    <source>
        <dbReference type="Proteomes" id="UP000065807"/>
    </source>
</evidence>
<keyword evidence="2" id="KW-1133">Transmembrane helix</keyword>
<protein>
    <submittedName>
        <fullName evidence="3">Uncharacterized protein</fullName>
    </submittedName>
</protein>
<dbReference type="EMBL" id="AP014924">
    <property type="protein sequence ID" value="BAS29203.1"/>
    <property type="molecule type" value="Genomic_DNA"/>
</dbReference>
<name>A0A0K2SQ09_LIMPI</name>
<feature type="transmembrane region" description="Helical" evidence="2">
    <location>
        <begin position="45"/>
        <end position="65"/>
    </location>
</feature>
<proteinExistence type="predicted"/>
<evidence type="ECO:0000313" key="3">
    <source>
        <dbReference type="EMBL" id="BAS29203.1"/>
    </source>
</evidence>
<dbReference type="AlphaFoldDB" id="A0A0K2SQ09"/>
<dbReference type="Proteomes" id="UP000065807">
    <property type="component" value="Chromosome"/>
</dbReference>
<keyword evidence="4" id="KW-1185">Reference proteome</keyword>
<feature type="compositionally biased region" description="Basic and acidic residues" evidence="1">
    <location>
        <begin position="7"/>
        <end position="24"/>
    </location>
</feature>
<dbReference type="KEGG" id="lpil:LIP_3391"/>
<sequence length="107" mass="11567">MPRRERRVWTRPDERGRVDGISKGSCEDALRGKSVMPGRGRSRSFWAGGAALLVLLVGAAVTAYLRAGNGGGTEAGTRLQAYTDSRPGLVFVYTTKPHPMPDGTLMY</sequence>